<protein>
    <submittedName>
        <fullName evidence="1">Tetratricopeptide repeat protein</fullName>
    </submittedName>
</protein>
<evidence type="ECO:0000313" key="1">
    <source>
        <dbReference type="EMBL" id="KAG7343645.1"/>
    </source>
</evidence>
<dbReference type="Pfam" id="PF13181">
    <property type="entry name" value="TPR_8"/>
    <property type="match status" value="2"/>
</dbReference>
<sequence>MSSKMSSSGGTISAISKEAVTALQWVSHQNNSGVLLYNQGKFAEAVVLFKKATTISKTFLNRRPFEEGGSKTNFKVFVTLQILPSHTTRSNEIDFFMDPSVYSNPFAVVVTSVDMGKASFDPQMMQRQVLTDDVDRLLFSRLSTILIFNLALCNHARAHSSAEDDATMRRNFHQKAQELYILAYSIPKGEQEQEIIDEVLMPLFVQAIFNNLGQCYASLDDTNNSAACFELLLRSIILFRSDRSGACNLGEYGDNDTNSRHAPCFLGNVLFLILKNPGFAPAA</sequence>
<keyword evidence="2" id="KW-1185">Reference proteome</keyword>
<dbReference type="Proteomes" id="UP000693970">
    <property type="component" value="Unassembled WGS sequence"/>
</dbReference>
<accession>A0A9K3PE37</accession>
<organism evidence="1 2">
    <name type="scientific">Nitzschia inconspicua</name>
    <dbReference type="NCBI Taxonomy" id="303405"/>
    <lineage>
        <taxon>Eukaryota</taxon>
        <taxon>Sar</taxon>
        <taxon>Stramenopiles</taxon>
        <taxon>Ochrophyta</taxon>
        <taxon>Bacillariophyta</taxon>
        <taxon>Bacillariophyceae</taxon>
        <taxon>Bacillariophycidae</taxon>
        <taxon>Bacillariales</taxon>
        <taxon>Bacillariaceae</taxon>
        <taxon>Nitzschia</taxon>
    </lineage>
</organism>
<name>A0A9K3PE37_9STRA</name>
<reference evidence="1" key="2">
    <citation type="submission" date="2021-04" db="EMBL/GenBank/DDBJ databases">
        <authorList>
            <person name="Podell S."/>
        </authorList>
    </citation>
    <scope>NUCLEOTIDE SEQUENCE</scope>
    <source>
        <strain evidence="1">Hildebrandi</strain>
    </source>
</reference>
<dbReference type="InterPro" id="IPR019734">
    <property type="entry name" value="TPR_rpt"/>
</dbReference>
<dbReference type="EMBL" id="JAGRRH010000023">
    <property type="protein sequence ID" value="KAG7343645.1"/>
    <property type="molecule type" value="Genomic_DNA"/>
</dbReference>
<dbReference type="AlphaFoldDB" id="A0A9K3PE37"/>
<proteinExistence type="predicted"/>
<evidence type="ECO:0000313" key="2">
    <source>
        <dbReference type="Proteomes" id="UP000693970"/>
    </source>
</evidence>
<gene>
    <name evidence="1" type="ORF">IV203_021653</name>
</gene>
<comment type="caution">
    <text evidence="1">The sequence shown here is derived from an EMBL/GenBank/DDBJ whole genome shotgun (WGS) entry which is preliminary data.</text>
</comment>
<reference evidence="1" key="1">
    <citation type="journal article" date="2021" name="Sci. Rep.">
        <title>Diploid genomic architecture of Nitzschia inconspicua, an elite biomass production diatom.</title>
        <authorList>
            <person name="Oliver A."/>
            <person name="Podell S."/>
            <person name="Pinowska A."/>
            <person name="Traller J.C."/>
            <person name="Smith S.R."/>
            <person name="McClure R."/>
            <person name="Beliaev A."/>
            <person name="Bohutskyi P."/>
            <person name="Hill E.A."/>
            <person name="Rabines A."/>
            <person name="Zheng H."/>
            <person name="Allen L.Z."/>
            <person name="Kuo A."/>
            <person name="Grigoriev I.V."/>
            <person name="Allen A.E."/>
            <person name="Hazlebeck D."/>
            <person name="Allen E.E."/>
        </authorList>
    </citation>
    <scope>NUCLEOTIDE SEQUENCE</scope>
    <source>
        <strain evidence="1">Hildebrandi</strain>
    </source>
</reference>